<dbReference type="Gene3D" id="3.40.50.1820">
    <property type="entry name" value="alpha/beta hydrolase"/>
    <property type="match status" value="1"/>
</dbReference>
<evidence type="ECO:0000313" key="2">
    <source>
        <dbReference type="EMBL" id="TWR28613.1"/>
    </source>
</evidence>
<name>A0A563UBE7_9SPHI</name>
<gene>
    <name evidence="2" type="ORF">FPZ42_05220</name>
</gene>
<protein>
    <submittedName>
        <fullName evidence="2">Alpha/beta hydrolase</fullName>
    </submittedName>
</protein>
<evidence type="ECO:0000259" key="1">
    <source>
        <dbReference type="Pfam" id="PF00561"/>
    </source>
</evidence>
<dbReference type="Proteomes" id="UP000318010">
    <property type="component" value="Unassembled WGS sequence"/>
</dbReference>
<dbReference type="InterPro" id="IPR050471">
    <property type="entry name" value="AB_hydrolase"/>
</dbReference>
<dbReference type="InterPro" id="IPR000073">
    <property type="entry name" value="AB_hydrolase_1"/>
</dbReference>
<accession>A0A563UBE7</accession>
<dbReference type="RefSeq" id="WP_146269405.1">
    <property type="nucleotide sequence ID" value="NZ_VOEI01000001.1"/>
</dbReference>
<dbReference type="PANTHER" id="PTHR43433">
    <property type="entry name" value="HYDROLASE, ALPHA/BETA FOLD FAMILY PROTEIN"/>
    <property type="match status" value="1"/>
</dbReference>
<feature type="domain" description="AB hydrolase-1" evidence="1">
    <location>
        <begin position="56"/>
        <end position="200"/>
    </location>
</feature>
<keyword evidence="2" id="KW-0378">Hydrolase</keyword>
<dbReference type="AlphaFoldDB" id="A0A563UBE7"/>
<dbReference type="OrthoDB" id="2247630at2"/>
<dbReference type="InterPro" id="IPR029058">
    <property type="entry name" value="AB_hydrolase_fold"/>
</dbReference>
<keyword evidence="3" id="KW-1185">Reference proteome</keyword>
<dbReference type="EMBL" id="VOEI01000001">
    <property type="protein sequence ID" value="TWR28613.1"/>
    <property type="molecule type" value="Genomic_DNA"/>
</dbReference>
<evidence type="ECO:0000313" key="3">
    <source>
        <dbReference type="Proteomes" id="UP000318010"/>
    </source>
</evidence>
<dbReference type="PANTHER" id="PTHR43433:SF5">
    <property type="entry name" value="AB HYDROLASE-1 DOMAIN-CONTAINING PROTEIN"/>
    <property type="match status" value="1"/>
</dbReference>
<reference evidence="2 3" key="1">
    <citation type="submission" date="2019-07" db="EMBL/GenBank/DDBJ databases">
        <authorList>
            <person name="Kim J."/>
        </authorList>
    </citation>
    <scope>NUCLEOTIDE SEQUENCE [LARGE SCALE GENOMIC DNA]</scope>
    <source>
        <strain evidence="2 3">MJ1a</strain>
    </source>
</reference>
<comment type="caution">
    <text evidence="2">The sequence shown here is derived from an EMBL/GenBank/DDBJ whole genome shotgun (WGS) entry which is preliminary data.</text>
</comment>
<dbReference type="GO" id="GO:0016787">
    <property type="term" value="F:hydrolase activity"/>
    <property type="evidence" value="ECO:0007669"/>
    <property type="project" value="UniProtKB-KW"/>
</dbReference>
<organism evidence="2 3">
    <name type="scientific">Mucilaginibacter achroorhodeus</name>
    <dbReference type="NCBI Taxonomy" id="2599294"/>
    <lineage>
        <taxon>Bacteria</taxon>
        <taxon>Pseudomonadati</taxon>
        <taxon>Bacteroidota</taxon>
        <taxon>Sphingobacteriia</taxon>
        <taxon>Sphingobacteriales</taxon>
        <taxon>Sphingobacteriaceae</taxon>
        <taxon>Mucilaginibacter</taxon>
    </lineage>
</organism>
<sequence length="291" mass="31760">MKKQSTRSNSLKLLLAIVTLLLTTIQLKAQQLKPTASGLAPANGIKVYYEVYGKGKPIILLHGAFMTIEGNWSQLIPELAKTRKVIAIEMQGHGHTPYSDRKFTNLNLAKDVAGVLDYLKVDSADFAGYSMGGSVAYQFAILYPKRVNKLVIISSTYKSTGWVPEIADAFKSFKPELFDNSPMKTAYDAVAPDKTKWSKFIAQMIIFAGEPFDMGDANIAKIKAPVLIIAGDNDGLDKVELGKTYKLLGGGVSADMQPMPKSQLAIVPSQSHVGLMMQSSTILAYMNSFLK</sequence>
<dbReference type="Pfam" id="PF00561">
    <property type="entry name" value="Abhydrolase_1"/>
    <property type="match status" value="1"/>
</dbReference>
<proteinExistence type="predicted"/>
<dbReference type="SUPFAM" id="SSF53474">
    <property type="entry name" value="alpha/beta-Hydrolases"/>
    <property type="match status" value="1"/>
</dbReference>
<dbReference type="PRINTS" id="PR00111">
    <property type="entry name" value="ABHYDROLASE"/>
</dbReference>